<proteinExistence type="predicted"/>
<feature type="compositionally biased region" description="Basic and acidic residues" evidence="1">
    <location>
        <begin position="18"/>
        <end position="35"/>
    </location>
</feature>
<accession>A0A7S4ABE6</accession>
<dbReference type="GO" id="GO:0070042">
    <property type="term" value="F:rRNA (uridine-N3-)-methyltransferase activity"/>
    <property type="evidence" value="ECO:0007669"/>
    <property type="project" value="InterPro"/>
</dbReference>
<reference evidence="3" key="1">
    <citation type="submission" date="2021-01" db="EMBL/GenBank/DDBJ databases">
        <authorList>
            <person name="Corre E."/>
            <person name="Pelletier E."/>
            <person name="Niang G."/>
            <person name="Scheremetjew M."/>
            <person name="Finn R."/>
            <person name="Kale V."/>
            <person name="Holt S."/>
            <person name="Cochrane G."/>
            <person name="Meng A."/>
            <person name="Brown T."/>
            <person name="Cohen L."/>
        </authorList>
    </citation>
    <scope>NUCLEOTIDE SEQUENCE</scope>
    <source>
        <strain evidence="3">10249 10 AB</strain>
    </source>
</reference>
<name>A0A7S4ABE6_9STRA</name>
<dbReference type="Pfam" id="PF10354">
    <property type="entry name" value="BMT5-like"/>
    <property type="match status" value="1"/>
</dbReference>
<feature type="region of interest" description="Disordered" evidence="1">
    <location>
        <begin position="1"/>
        <end position="50"/>
    </location>
</feature>
<protein>
    <recommendedName>
        <fullName evidence="2">25S rRNA (uridine-N(3))-methyltransferase BMT5-like domain-containing protein</fullName>
    </recommendedName>
</protein>
<dbReference type="GO" id="GO:0070475">
    <property type="term" value="P:rRNA base methylation"/>
    <property type="evidence" value="ECO:0007669"/>
    <property type="project" value="InterPro"/>
</dbReference>
<dbReference type="AlphaFoldDB" id="A0A7S4ABE6"/>
<feature type="compositionally biased region" description="Basic residues" evidence="1">
    <location>
        <begin position="1"/>
        <end position="10"/>
    </location>
</feature>
<organism evidence="3">
    <name type="scientific">Pseudo-nitzschia australis</name>
    <dbReference type="NCBI Taxonomy" id="44445"/>
    <lineage>
        <taxon>Eukaryota</taxon>
        <taxon>Sar</taxon>
        <taxon>Stramenopiles</taxon>
        <taxon>Ochrophyta</taxon>
        <taxon>Bacillariophyta</taxon>
        <taxon>Bacillariophyceae</taxon>
        <taxon>Bacillariophycidae</taxon>
        <taxon>Bacillariales</taxon>
        <taxon>Bacillariaceae</taxon>
        <taxon>Pseudo-nitzschia</taxon>
    </lineage>
</organism>
<dbReference type="EMBL" id="HBIX01003532">
    <property type="protein sequence ID" value="CAE0710002.1"/>
    <property type="molecule type" value="Transcribed_RNA"/>
</dbReference>
<dbReference type="PANTHER" id="PTHR11538:SF104">
    <property type="entry name" value="25S RRNA (URIDINE-N(3))-METHYLTRANSFERASE BMT5-LIKE DOMAIN-CONTAINING PROTEIN"/>
    <property type="match status" value="1"/>
</dbReference>
<sequence>MKMGKKRRRAKLDAVSIDDAKAEGDLPKISEERKSGPSSSSDNEPPTRNTDRLYASYKTYDCALNQGCTPCAYKIGCFDVALDKEFCKRKPNQRPEQCPRSVDEKTTNTNDDGVLGFRRGMSILTVGDGDFSFSLGLARCLSKKEQHSKQNERDAKEQQTTLVATSYETEATLRKVYHDFDETLRQLDALGVIVAYSVDATRIFETLSLSGEDRIKNINWRFHRICWNFPCTAISNGQDGQNKAMEENKTLVRKFVQNARSILTSRGDGELCICHKTKPPYNQWKLEEVALSAQKDESKKQKDHSTKRSSPLLFHSGRVVLDRFLLPPYTPRKALDRKSFPCHDACFYIFAQTHSDKSKAKRKKLFLPTIPYDNANLTRTNESSGGGKSNIYEDSQTLLKINPELIQLIRKRLINASPAKKRKRNAKYSNGGF</sequence>
<evidence type="ECO:0000256" key="1">
    <source>
        <dbReference type="SAM" id="MobiDB-lite"/>
    </source>
</evidence>
<evidence type="ECO:0000259" key="2">
    <source>
        <dbReference type="Pfam" id="PF10354"/>
    </source>
</evidence>
<dbReference type="GO" id="GO:0005737">
    <property type="term" value="C:cytoplasm"/>
    <property type="evidence" value="ECO:0007669"/>
    <property type="project" value="TreeGrafter"/>
</dbReference>
<gene>
    <name evidence="3" type="ORF">PAUS00366_LOCUS2722</name>
</gene>
<evidence type="ECO:0000313" key="3">
    <source>
        <dbReference type="EMBL" id="CAE0710002.1"/>
    </source>
</evidence>
<feature type="domain" description="25S rRNA (uridine-N(3))-methyltransferase BMT5-like" evidence="2">
    <location>
        <begin position="124"/>
        <end position="293"/>
    </location>
</feature>
<dbReference type="PANTHER" id="PTHR11538">
    <property type="entry name" value="PHENYLALANYL-TRNA SYNTHETASE"/>
    <property type="match status" value="1"/>
</dbReference>
<dbReference type="InterPro" id="IPR019446">
    <property type="entry name" value="BMT5-like"/>
</dbReference>